<proteinExistence type="predicted"/>
<dbReference type="OrthoDB" id="2365314at2"/>
<dbReference type="Pfam" id="PF07457">
    <property type="entry name" value="DUF1516"/>
    <property type="match status" value="1"/>
</dbReference>
<evidence type="ECO:0000256" key="2">
    <source>
        <dbReference type="ARBA" id="ARBA00022692"/>
    </source>
</evidence>
<evidence type="ECO:0000313" key="7">
    <source>
        <dbReference type="EMBL" id="QOY35042.1"/>
    </source>
</evidence>
<protein>
    <submittedName>
        <fullName evidence="7">YisL family protein</fullName>
    </submittedName>
</protein>
<reference evidence="7 8" key="2">
    <citation type="journal article" date="2017" name="Genome Announc.">
        <title>Draft Genome Sequences of Four Alkaliphilic Bacteria Belonging to the Anaerobacillus Genus.</title>
        <authorList>
            <person name="Bassil N.M."/>
            <person name="Lloyd J.R."/>
        </authorList>
    </citation>
    <scope>NUCLEOTIDE SEQUENCE [LARGE SCALE GENOMIC DNA]</scope>
    <source>
        <strain evidence="7 8">NB2006</strain>
    </source>
</reference>
<evidence type="ECO:0000256" key="4">
    <source>
        <dbReference type="ARBA" id="ARBA00023136"/>
    </source>
</evidence>
<dbReference type="InterPro" id="IPR010899">
    <property type="entry name" value="UPF0344"/>
</dbReference>
<accession>A0A1S2KY21</accession>
<keyword evidence="3 5" id="KW-1133">Transmembrane helix</keyword>
<dbReference type="AlphaFoldDB" id="A0A1S2KY21"/>
<keyword evidence="2 5" id="KW-0812">Transmembrane</keyword>
<evidence type="ECO:0000256" key="5">
    <source>
        <dbReference type="SAM" id="Phobius"/>
    </source>
</evidence>
<evidence type="ECO:0000256" key="1">
    <source>
        <dbReference type="ARBA" id="ARBA00022475"/>
    </source>
</evidence>
<dbReference type="EMBL" id="LQXD01000196">
    <property type="protein sequence ID" value="OIJ05026.1"/>
    <property type="molecule type" value="Genomic_DNA"/>
</dbReference>
<reference evidence="6 8" key="1">
    <citation type="submission" date="2016-10" db="EMBL/GenBank/DDBJ databases">
        <title>Draft genome sequences of four alkaliphilic bacteria belonging to the Anaerobacillus genus.</title>
        <authorList>
            <person name="Bassil N.M."/>
            <person name="Lloyd J.R."/>
        </authorList>
    </citation>
    <scope>NUCLEOTIDE SEQUENCE [LARGE SCALE GENOMIC DNA]</scope>
    <source>
        <strain evidence="6 8">NB2006</strain>
    </source>
</reference>
<reference evidence="7 8" key="3">
    <citation type="journal article" date="2019" name="Int. J. Syst. Evol. Microbiol.">
        <title>Anaerobacillus isosaccharinicus sp. nov., an alkaliphilic bacterium which degrades isosaccharinic acid.</title>
        <authorList>
            <person name="Bassil N.M."/>
            <person name="Lloyd J.R."/>
        </authorList>
    </citation>
    <scope>NUCLEOTIDE SEQUENCE [LARGE SCALE GENOMIC DNA]</scope>
    <source>
        <strain evidence="7 8">NB2006</strain>
    </source>
</reference>
<keyword evidence="8" id="KW-1185">Reference proteome</keyword>
<gene>
    <name evidence="7" type="ORF">AWH56_020375</name>
    <name evidence="6" type="ORF">AWH56_22350</name>
</gene>
<evidence type="ECO:0000256" key="3">
    <source>
        <dbReference type="ARBA" id="ARBA00022989"/>
    </source>
</evidence>
<evidence type="ECO:0000313" key="8">
    <source>
        <dbReference type="Proteomes" id="UP000180175"/>
    </source>
</evidence>
<sequence>MPYSAFYHPHAYFWMVLIVLFLMTFYLYRANIAKGAKITHMVVRLLYVIMVGTGITLLYLIQFPATHILKAVIAIILVYSMEMILVKTKKGFSQKMLTSYWLIFLVTLVVVILLGYRVISF</sequence>
<dbReference type="RefSeq" id="WP_071319136.1">
    <property type="nucleotide sequence ID" value="NZ_CP063356.2"/>
</dbReference>
<reference evidence="7" key="4">
    <citation type="submission" date="2020-10" db="EMBL/GenBank/DDBJ databases">
        <authorList>
            <person name="Bassil N.M."/>
            <person name="Lloyd J.R."/>
        </authorList>
    </citation>
    <scope>NUCLEOTIDE SEQUENCE</scope>
    <source>
        <strain evidence="7">NB2006</strain>
    </source>
</reference>
<dbReference type="Proteomes" id="UP000180175">
    <property type="component" value="Chromosome"/>
</dbReference>
<organism evidence="6 8">
    <name type="scientific">Anaerobacillus isosaccharinicus</name>
    <dbReference type="NCBI Taxonomy" id="1532552"/>
    <lineage>
        <taxon>Bacteria</taxon>
        <taxon>Bacillati</taxon>
        <taxon>Bacillota</taxon>
        <taxon>Bacilli</taxon>
        <taxon>Bacillales</taxon>
        <taxon>Bacillaceae</taxon>
        <taxon>Anaerobacillus</taxon>
    </lineage>
</organism>
<dbReference type="KEGG" id="aia:AWH56_020375"/>
<feature type="transmembrane region" description="Helical" evidence="5">
    <location>
        <begin position="12"/>
        <end position="29"/>
    </location>
</feature>
<keyword evidence="4 5" id="KW-0472">Membrane</keyword>
<evidence type="ECO:0000313" key="6">
    <source>
        <dbReference type="EMBL" id="OIJ05026.1"/>
    </source>
</evidence>
<dbReference type="EMBL" id="CP063356">
    <property type="protein sequence ID" value="QOY35042.1"/>
    <property type="molecule type" value="Genomic_DNA"/>
</dbReference>
<feature type="transmembrane region" description="Helical" evidence="5">
    <location>
        <begin position="98"/>
        <end position="119"/>
    </location>
</feature>
<name>A0A1S2KY21_9BACI</name>
<keyword evidence="1" id="KW-1003">Cell membrane</keyword>
<feature type="transmembrane region" description="Helical" evidence="5">
    <location>
        <begin position="67"/>
        <end position="86"/>
    </location>
</feature>
<feature type="transmembrane region" description="Helical" evidence="5">
    <location>
        <begin position="41"/>
        <end position="61"/>
    </location>
</feature>